<proteinExistence type="inferred from homology"/>
<dbReference type="KEGG" id="haa:A5892_06915"/>
<dbReference type="EMBL" id="CP015243">
    <property type="protein sequence ID" value="ANF57228.1"/>
    <property type="molecule type" value="Genomic_DNA"/>
</dbReference>
<sequence>MVTPNPFSSLFGRSPFTALLEHIKQTSACADLLLPFYAATLAGDWSAAAKLRERISELENAADELKTQVRLNLPNTLFLPVSRSDLLELVSVQDKVANKVRDIAGIMFGRQMVTPEPMVAGMQEYLETAVATVHQARKALSELDSLLESGFGRNVSSVLDGHLRELHEYEHRADQQQIALRRQLFGLEAELPPVDVMFFYKIIESIGKLSDCAERVGGRLQILMAR</sequence>
<dbReference type="STRING" id="376489.A5892_06915"/>
<name>A0A172YDB6_9GAMM</name>
<dbReference type="SUPFAM" id="SSF109755">
    <property type="entry name" value="PhoU-like"/>
    <property type="match status" value="1"/>
</dbReference>
<keyword evidence="3" id="KW-1185">Reference proteome</keyword>
<comment type="similarity">
    <text evidence="1">Belongs to the UPF0111 family.</text>
</comment>
<evidence type="ECO:0000313" key="3">
    <source>
        <dbReference type="Proteomes" id="UP000077875"/>
    </source>
</evidence>
<dbReference type="InterPro" id="IPR002727">
    <property type="entry name" value="DUF47"/>
</dbReference>
<dbReference type="InterPro" id="IPR038078">
    <property type="entry name" value="PhoU-like_sf"/>
</dbReference>
<dbReference type="InterPro" id="IPR018445">
    <property type="entry name" value="Put_Phosphate_transp_reg"/>
</dbReference>
<evidence type="ECO:0000256" key="1">
    <source>
        <dbReference type="ARBA" id="ARBA00008591"/>
    </source>
</evidence>
<dbReference type="Pfam" id="PF01865">
    <property type="entry name" value="PhoU_div"/>
    <property type="match status" value="1"/>
</dbReference>
<dbReference type="RefSeq" id="WP_064122184.1">
    <property type="nucleotide sequence ID" value="NZ_CP015243.1"/>
</dbReference>
<organism evidence="2 3">
    <name type="scientific">Halotalea alkalilenta</name>
    <dbReference type="NCBI Taxonomy" id="376489"/>
    <lineage>
        <taxon>Bacteria</taxon>
        <taxon>Pseudomonadati</taxon>
        <taxon>Pseudomonadota</taxon>
        <taxon>Gammaproteobacteria</taxon>
        <taxon>Oceanospirillales</taxon>
        <taxon>Halomonadaceae</taxon>
        <taxon>Halotalea</taxon>
    </lineage>
</organism>
<protein>
    <submittedName>
        <fullName evidence="2">Phosphate transport regulator</fullName>
    </submittedName>
</protein>
<accession>A0A172YDB6</accession>
<dbReference type="AlphaFoldDB" id="A0A172YDB6"/>
<dbReference type="Gene3D" id="1.20.58.220">
    <property type="entry name" value="Phosphate transport system protein phou homolog 2, domain 2"/>
    <property type="match status" value="1"/>
</dbReference>
<dbReference type="Proteomes" id="UP000077875">
    <property type="component" value="Chromosome"/>
</dbReference>
<dbReference type="PANTHER" id="PTHR36536:SF3">
    <property type="entry name" value="UPF0111 PROTEIN HI_1603"/>
    <property type="match status" value="1"/>
</dbReference>
<dbReference type="PANTHER" id="PTHR36536">
    <property type="entry name" value="UPF0111 PROTEIN HI_1603"/>
    <property type="match status" value="1"/>
</dbReference>
<gene>
    <name evidence="2" type="ORF">A5892_06915</name>
</gene>
<dbReference type="NCBIfam" id="TIGR00153">
    <property type="entry name" value="TIGR00153 family protein"/>
    <property type="match status" value="1"/>
</dbReference>
<reference evidence="2 3" key="1">
    <citation type="submission" date="2016-04" db="EMBL/GenBank/DDBJ databases">
        <title>Complete Genome Sequence of Halotalea alkalilenta IHB B 13600.</title>
        <authorList>
            <person name="Swarnkar M.K."/>
            <person name="Sharma A."/>
            <person name="Kaushal K."/>
            <person name="Soni R."/>
            <person name="Rana S."/>
            <person name="Singh A.K."/>
            <person name="Gulati A."/>
        </authorList>
    </citation>
    <scope>NUCLEOTIDE SEQUENCE [LARGE SCALE GENOMIC DNA]</scope>
    <source>
        <strain evidence="2 3">IHB B 13600</strain>
    </source>
</reference>
<evidence type="ECO:0000313" key="2">
    <source>
        <dbReference type="EMBL" id="ANF57228.1"/>
    </source>
</evidence>